<name>A0A0A0JFU2_9MICO</name>
<dbReference type="Proteomes" id="UP000030011">
    <property type="component" value="Unassembled WGS sequence"/>
</dbReference>
<dbReference type="PANTHER" id="PTHR43433:SF5">
    <property type="entry name" value="AB HYDROLASE-1 DOMAIN-CONTAINING PROTEIN"/>
    <property type="match status" value="1"/>
</dbReference>
<keyword evidence="3" id="KW-1185">Reference proteome</keyword>
<dbReference type="RefSeq" id="WP_084764603.1">
    <property type="nucleotide sequence ID" value="NZ_AVPK01000012.1"/>
</dbReference>
<dbReference type="SUPFAM" id="SSF53474">
    <property type="entry name" value="alpha/beta-Hydrolases"/>
    <property type="match status" value="1"/>
</dbReference>
<evidence type="ECO:0000259" key="1">
    <source>
        <dbReference type="Pfam" id="PF00561"/>
    </source>
</evidence>
<reference evidence="2 3" key="1">
    <citation type="submission" date="2013-08" db="EMBL/GenBank/DDBJ databases">
        <title>The genome sequence of Knoellia subterranea.</title>
        <authorList>
            <person name="Zhu W."/>
            <person name="Wang G."/>
        </authorList>
    </citation>
    <scope>NUCLEOTIDE SEQUENCE [LARGE SCALE GENOMIC DNA]</scope>
    <source>
        <strain evidence="2 3">KCTC 19937</strain>
    </source>
</reference>
<dbReference type="SUPFAM" id="SSF54427">
    <property type="entry name" value="NTF2-like"/>
    <property type="match status" value="1"/>
</dbReference>
<dbReference type="PANTHER" id="PTHR43433">
    <property type="entry name" value="HYDROLASE, ALPHA/BETA FOLD FAMILY PROTEIN"/>
    <property type="match status" value="1"/>
</dbReference>
<dbReference type="InterPro" id="IPR032710">
    <property type="entry name" value="NTF2-like_dom_sf"/>
</dbReference>
<dbReference type="GO" id="GO:0046503">
    <property type="term" value="P:glycerolipid catabolic process"/>
    <property type="evidence" value="ECO:0007669"/>
    <property type="project" value="TreeGrafter"/>
</dbReference>
<dbReference type="eggNOG" id="COG2267">
    <property type="taxonomic scope" value="Bacteria"/>
</dbReference>
<sequence>MTSAQVGDQVVEYVMDGPDDGEPLLLIMGMAAQLVAWPQDFVELLAARGFRVIRYDNRDMGLSGQTPAPPPTRAVVAKGLASRRLATSDYTLGDLADDAAGLLAHLGITSAHVVGMSMGGMIAQELTLRHPSLVRSLCSIMSNTGHRRFGRTSARLLPALVKQVRAAPPTTREEAIAAGVNAFRIIAGDEFDEKEVGALAELHLQRGGISAASRDRQLNAINASPDRTPRLRTITVPTLVVHGLRDPLVLPSGGVATAKAIQGSRLLMFPEMGHDLPRSRRGEIADAIAANARRADAAPTEVEAIERLVAEFFAAFTSGPGLDERMARLREMFLPDARIVSTVGGSIRNYGVEEFIEPRRTLLSEGGSLFEFSEWPTHGQVDIFGNVAHWFGRYAKSGVQEGNSFTGQGGKSIQFVRTEDHWLIAAAAWDDEPTA</sequence>
<dbReference type="Gene3D" id="3.40.50.1820">
    <property type="entry name" value="alpha/beta hydrolase"/>
    <property type="match status" value="1"/>
</dbReference>
<dbReference type="InterPro" id="IPR029058">
    <property type="entry name" value="AB_hydrolase_fold"/>
</dbReference>
<accession>A0A0A0JFU2</accession>
<dbReference type="Pfam" id="PF00561">
    <property type="entry name" value="Abhydrolase_1"/>
    <property type="match status" value="1"/>
</dbReference>
<feature type="domain" description="AB hydrolase-1" evidence="1">
    <location>
        <begin position="23"/>
        <end position="275"/>
    </location>
</feature>
<proteinExistence type="predicted"/>
<dbReference type="InterPro" id="IPR050471">
    <property type="entry name" value="AB_hydrolase"/>
</dbReference>
<organism evidence="2 3">
    <name type="scientific">Knoellia subterranea KCTC 19937</name>
    <dbReference type="NCBI Taxonomy" id="1385521"/>
    <lineage>
        <taxon>Bacteria</taxon>
        <taxon>Bacillati</taxon>
        <taxon>Actinomycetota</taxon>
        <taxon>Actinomycetes</taxon>
        <taxon>Micrococcales</taxon>
        <taxon>Intrasporangiaceae</taxon>
        <taxon>Knoellia</taxon>
    </lineage>
</organism>
<comment type="caution">
    <text evidence="2">The sequence shown here is derived from an EMBL/GenBank/DDBJ whole genome shotgun (WGS) entry which is preliminary data.</text>
</comment>
<dbReference type="EMBL" id="AVPK01000012">
    <property type="protein sequence ID" value="KGN36320.1"/>
    <property type="molecule type" value="Genomic_DNA"/>
</dbReference>
<dbReference type="AlphaFoldDB" id="A0A0A0JFU2"/>
<dbReference type="Gene3D" id="3.10.450.50">
    <property type="match status" value="1"/>
</dbReference>
<protein>
    <recommendedName>
        <fullName evidence="1">AB hydrolase-1 domain-containing protein</fullName>
    </recommendedName>
</protein>
<evidence type="ECO:0000313" key="2">
    <source>
        <dbReference type="EMBL" id="KGN36320.1"/>
    </source>
</evidence>
<dbReference type="STRING" id="1385521.N803_05820"/>
<gene>
    <name evidence="2" type="ORF">N803_05820</name>
</gene>
<dbReference type="InterPro" id="IPR000073">
    <property type="entry name" value="AB_hydrolase_1"/>
</dbReference>
<evidence type="ECO:0000313" key="3">
    <source>
        <dbReference type="Proteomes" id="UP000030011"/>
    </source>
</evidence>
<dbReference type="GO" id="GO:0004806">
    <property type="term" value="F:triacylglycerol lipase activity"/>
    <property type="evidence" value="ECO:0007669"/>
    <property type="project" value="TreeGrafter"/>
</dbReference>
<dbReference type="OrthoDB" id="8957634at2"/>